<evidence type="ECO:0000256" key="2">
    <source>
        <dbReference type="SAM" id="Phobius"/>
    </source>
</evidence>
<protein>
    <recommendedName>
        <fullName evidence="4">Cell division protein FtsL</fullName>
    </recommendedName>
</protein>
<evidence type="ECO:0000256" key="1">
    <source>
        <dbReference type="SAM" id="Coils"/>
    </source>
</evidence>
<feature type="coiled-coil region" evidence="1">
    <location>
        <begin position="88"/>
        <end position="115"/>
    </location>
</feature>
<accession>A0A645GX00</accession>
<dbReference type="AlphaFoldDB" id="A0A645GX00"/>
<keyword evidence="2" id="KW-1133">Transmembrane helix</keyword>
<sequence length="169" mass="18889">MSQYAQPIKSNHYVLAGNQMHPFERIVVSNRVDVPDLPAQEEDVRVVFKAGETQERRRFGLTLPWAALMIALAIAIMGMITLNTARQGSALRDEIAQLQNKYTAFEQERLVLDERLSAARDSNFICYYASQNLGMKLALNEETIRVSAPSMRPFSSGLTADIGIASGRR</sequence>
<dbReference type="EMBL" id="VSSQ01078890">
    <property type="protein sequence ID" value="MPN28554.1"/>
    <property type="molecule type" value="Genomic_DNA"/>
</dbReference>
<organism evidence="3">
    <name type="scientific">bioreactor metagenome</name>
    <dbReference type="NCBI Taxonomy" id="1076179"/>
    <lineage>
        <taxon>unclassified sequences</taxon>
        <taxon>metagenomes</taxon>
        <taxon>ecological metagenomes</taxon>
    </lineage>
</organism>
<comment type="caution">
    <text evidence="3">The sequence shown here is derived from an EMBL/GenBank/DDBJ whole genome shotgun (WGS) entry which is preliminary data.</text>
</comment>
<feature type="transmembrane region" description="Helical" evidence="2">
    <location>
        <begin position="63"/>
        <end position="82"/>
    </location>
</feature>
<name>A0A645GX00_9ZZZZ</name>
<keyword evidence="2" id="KW-0472">Membrane</keyword>
<keyword evidence="2" id="KW-0812">Transmembrane</keyword>
<proteinExistence type="predicted"/>
<evidence type="ECO:0008006" key="4">
    <source>
        <dbReference type="Google" id="ProtNLM"/>
    </source>
</evidence>
<evidence type="ECO:0000313" key="3">
    <source>
        <dbReference type="EMBL" id="MPN28554.1"/>
    </source>
</evidence>
<gene>
    <name evidence="3" type="ORF">SDC9_175996</name>
</gene>
<reference evidence="3" key="1">
    <citation type="submission" date="2019-08" db="EMBL/GenBank/DDBJ databases">
        <authorList>
            <person name="Kucharzyk K."/>
            <person name="Murdoch R.W."/>
            <person name="Higgins S."/>
            <person name="Loffler F."/>
        </authorList>
    </citation>
    <scope>NUCLEOTIDE SEQUENCE</scope>
</reference>
<keyword evidence="1" id="KW-0175">Coiled coil</keyword>